<keyword evidence="1" id="KW-0805">Transcription regulation</keyword>
<dbReference type="PROSITE" id="PS50949">
    <property type="entry name" value="HTH_GNTR"/>
    <property type="match status" value="1"/>
</dbReference>
<dbReference type="OrthoDB" id="9028214at2"/>
<dbReference type="Gene3D" id="1.20.120.530">
    <property type="entry name" value="GntR ligand-binding domain-like"/>
    <property type="match status" value="1"/>
</dbReference>
<dbReference type="GO" id="GO:0003677">
    <property type="term" value="F:DNA binding"/>
    <property type="evidence" value="ECO:0007669"/>
    <property type="project" value="UniProtKB-KW"/>
</dbReference>
<dbReference type="Pfam" id="PF07729">
    <property type="entry name" value="FCD"/>
    <property type="match status" value="1"/>
</dbReference>
<dbReference type="SUPFAM" id="SSF46785">
    <property type="entry name" value="Winged helix' DNA-binding domain"/>
    <property type="match status" value="1"/>
</dbReference>
<dbReference type="SMART" id="SM00345">
    <property type="entry name" value="HTH_GNTR"/>
    <property type="match status" value="1"/>
</dbReference>
<dbReference type="SMART" id="SM00895">
    <property type="entry name" value="FCD"/>
    <property type="match status" value="1"/>
</dbReference>
<keyword evidence="3" id="KW-0804">Transcription</keyword>
<evidence type="ECO:0000256" key="2">
    <source>
        <dbReference type="ARBA" id="ARBA00023125"/>
    </source>
</evidence>
<evidence type="ECO:0000259" key="4">
    <source>
        <dbReference type="PROSITE" id="PS50949"/>
    </source>
</evidence>
<evidence type="ECO:0000313" key="6">
    <source>
        <dbReference type="Proteomes" id="UP000232062"/>
    </source>
</evidence>
<dbReference type="SUPFAM" id="SSF48008">
    <property type="entry name" value="GntR ligand-binding domain-like"/>
    <property type="match status" value="1"/>
</dbReference>
<name>A0A2M9W5L6_9GAMM</name>
<comment type="caution">
    <text evidence="5">The sequence shown here is derived from an EMBL/GenBank/DDBJ whole genome shotgun (WGS) entry which is preliminary data.</text>
</comment>
<dbReference type="AlphaFoldDB" id="A0A2M9W5L6"/>
<dbReference type="InterPro" id="IPR000524">
    <property type="entry name" value="Tscrpt_reg_HTH_GntR"/>
</dbReference>
<dbReference type="InterPro" id="IPR036390">
    <property type="entry name" value="WH_DNA-bd_sf"/>
</dbReference>
<keyword evidence="6" id="KW-1185">Reference proteome</keyword>
<dbReference type="InterPro" id="IPR011711">
    <property type="entry name" value="GntR_C"/>
</dbReference>
<reference evidence="5 6" key="1">
    <citation type="submission" date="2017-11" db="EMBL/GenBank/DDBJ databases">
        <title>The genome sequence of Pantoea rodasii DSM 26611.</title>
        <authorList>
            <person name="Gao J."/>
            <person name="Mao X."/>
            <person name="Sun J."/>
        </authorList>
    </citation>
    <scope>NUCLEOTIDE SEQUENCE [LARGE SCALE GENOMIC DNA]</scope>
    <source>
        <strain evidence="5 6">DSM 26611</strain>
    </source>
</reference>
<proteinExistence type="predicted"/>
<dbReference type="GO" id="GO:0003700">
    <property type="term" value="F:DNA-binding transcription factor activity"/>
    <property type="evidence" value="ECO:0007669"/>
    <property type="project" value="InterPro"/>
</dbReference>
<dbReference type="Gene3D" id="1.10.10.10">
    <property type="entry name" value="Winged helix-like DNA-binding domain superfamily/Winged helix DNA-binding domain"/>
    <property type="match status" value="1"/>
</dbReference>
<dbReference type="PANTHER" id="PTHR43537:SF44">
    <property type="entry name" value="GNTR FAMILY REGULATORY PROTEIN"/>
    <property type="match status" value="1"/>
</dbReference>
<dbReference type="PRINTS" id="PR00035">
    <property type="entry name" value="HTHGNTR"/>
</dbReference>
<feature type="domain" description="HTH gntR-type" evidence="4">
    <location>
        <begin position="11"/>
        <end position="79"/>
    </location>
</feature>
<evidence type="ECO:0000313" key="5">
    <source>
        <dbReference type="EMBL" id="PJZ02822.1"/>
    </source>
</evidence>
<keyword evidence="2" id="KW-0238">DNA-binding</keyword>
<dbReference type="CDD" id="cd07377">
    <property type="entry name" value="WHTH_GntR"/>
    <property type="match status" value="1"/>
</dbReference>
<sequence>MQFAAITSGQRGLDVHIAGDLAQKILSGTFKAGDVLPSEVELCSLFGVSRTAVREALKLLSSKGLLESRPKLGTHVRDRTYWNLLDVQLLEWMKGIESTAEMYQQFLAFREAIEPQAAKLAALHATQAQRTELSVLFREMIAVCAASSFDLARWLEVDSAFHRLIFHSTDNCFYIPFGNLLETIFKCFFTWPSSAQDIFLDEHRKIYEAIMLGDADAAHKASMGLMLNSTQPRL</sequence>
<dbReference type="PANTHER" id="PTHR43537">
    <property type="entry name" value="TRANSCRIPTIONAL REGULATOR, GNTR FAMILY"/>
    <property type="match status" value="1"/>
</dbReference>
<gene>
    <name evidence="5" type="ORF">PRCB_27165</name>
</gene>
<evidence type="ECO:0000256" key="3">
    <source>
        <dbReference type="ARBA" id="ARBA00023163"/>
    </source>
</evidence>
<dbReference type="EMBL" id="PIQI01000031">
    <property type="protein sequence ID" value="PJZ02822.1"/>
    <property type="molecule type" value="Genomic_DNA"/>
</dbReference>
<dbReference type="RefSeq" id="WP_100704647.1">
    <property type="nucleotide sequence ID" value="NZ_PIQI01000031.1"/>
</dbReference>
<dbReference type="Pfam" id="PF00392">
    <property type="entry name" value="GntR"/>
    <property type="match status" value="1"/>
</dbReference>
<protein>
    <submittedName>
        <fullName evidence="5">GntR family transcriptional regulator</fullName>
    </submittedName>
</protein>
<evidence type="ECO:0000256" key="1">
    <source>
        <dbReference type="ARBA" id="ARBA00023015"/>
    </source>
</evidence>
<dbReference type="InterPro" id="IPR036388">
    <property type="entry name" value="WH-like_DNA-bd_sf"/>
</dbReference>
<dbReference type="Proteomes" id="UP000232062">
    <property type="component" value="Unassembled WGS sequence"/>
</dbReference>
<organism evidence="5 6">
    <name type="scientific">Pantoea rodasii</name>
    <dbReference type="NCBI Taxonomy" id="1076549"/>
    <lineage>
        <taxon>Bacteria</taxon>
        <taxon>Pseudomonadati</taxon>
        <taxon>Pseudomonadota</taxon>
        <taxon>Gammaproteobacteria</taxon>
        <taxon>Enterobacterales</taxon>
        <taxon>Erwiniaceae</taxon>
        <taxon>Pantoea</taxon>
    </lineage>
</organism>
<accession>A0A2M9W5L6</accession>
<dbReference type="InterPro" id="IPR008920">
    <property type="entry name" value="TF_FadR/GntR_C"/>
</dbReference>